<organism evidence="1">
    <name type="scientific">invertebrate metagenome</name>
    <dbReference type="NCBI Taxonomy" id="1711999"/>
    <lineage>
        <taxon>unclassified sequences</taxon>
        <taxon>metagenomes</taxon>
        <taxon>organismal metagenomes</taxon>
    </lineage>
</organism>
<comment type="caution">
    <text evidence="1">The sequence shown here is derived from an EMBL/GenBank/DDBJ whole genome shotgun (WGS) entry which is preliminary data.</text>
</comment>
<reference evidence="1" key="1">
    <citation type="journal article" date="2017" name="Appl. Environ. Microbiol.">
        <title>Molecular characterization of an Endozoicomonas-like organism causing infection in king scallop Pecten maximus L.</title>
        <authorList>
            <person name="Cano I."/>
            <person name="van Aerle R."/>
            <person name="Ross S."/>
            <person name="Verner-Jeffreys D.W."/>
            <person name="Paley R.K."/>
            <person name="Rimmer G."/>
            <person name="Ryder D."/>
            <person name="Hooper P."/>
            <person name="Stone D."/>
            <person name="Feist S.W."/>
        </authorList>
    </citation>
    <scope>NUCLEOTIDE SEQUENCE</scope>
</reference>
<proteinExistence type="predicted"/>
<sequence length="82" mass="9517">MRKPYPTIDASFGLEHFAYWSVCKKHGKQLHSAATKACFHCMDEYIDTHHLSGGEKQEKIRQEAAKKEAYDRIKELEKAYSV</sequence>
<gene>
    <name evidence="1" type="ORF">CI610_02554</name>
</gene>
<dbReference type="AlphaFoldDB" id="A0A2H9T5K8"/>
<protein>
    <submittedName>
        <fullName evidence="1">Uncharacterized protein</fullName>
    </submittedName>
</protein>
<evidence type="ECO:0000313" key="1">
    <source>
        <dbReference type="EMBL" id="PJE78501.1"/>
    </source>
</evidence>
<name>A0A2H9T5K8_9ZZZZ</name>
<accession>A0A2H9T5K8</accession>
<dbReference type="EMBL" id="NSIT01000168">
    <property type="protein sequence ID" value="PJE78501.1"/>
    <property type="molecule type" value="Genomic_DNA"/>
</dbReference>